<dbReference type="Proteomes" id="UP000308600">
    <property type="component" value="Unassembled WGS sequence"/>
</dbReference>
<organism evidence="1 2">
    <name type="scientific">Pluteus cervinus</name>
    <dbReference type="NCBI Taxonomy" id="181527"/>
    <lineage>
        <taxon>Eukaryota</taxon>
        <taxon>Fungi</taxon>
        <taxon>Dikarya</taxon>
        <taxon>Basidiomycota</taxon>
        <taxon>Agaricomycotina</taxon>
        <taxon>Agaricomycetes</taxon>
        <taxon>Agaricomycetidae</taxon>
        <taxon>Agaricales</taxon>
        <taxon>Pluteineae</taxon>
        <taxon>Pluteaceae</taxon>
        <taxon>Pluteus</taxon>
    </lineage>
</organism>
<dbReference type="EMBL" id="ML208732">
    <property type="protein sequence ID" value="TFK60785.1"/>
    <property type="molecule type" value="Genomic_DNA"/>
</dbReference>
<proteinExistence type="predicted"/>
<evidence type="ECO:0000313" key="1">
    <source>
        <dbReference type="EMBL" id="TFK60785.1"/>
    </source>
</evidence>
<name>A0ACD3A5V6_9AGAR</name>
<sequence>MHISTCTAPHYVTTIPQRYMSHRTAPIRHIINAPHRTNNHTINAPYRTYMLSWVFPTPGNSDDHTPYSYTLYPVLHSWRLPSSFQHHHNAAESQLSITCKCPLFSPRKSDRFYQNNYFSHLSRTPFRPRTFYNSIKNFTSHLIPITQILLSLSDRSRSTTLKVLISLRIVPVPCRSTRK</sequence>
<accession>A0ACD3A5V6</accession>
<protein>
    <submittedName>
        <fullName evidence="1">Uncharacterized protein</fullName>
    </submittedName>
</protein>
<reference evidence="1 2" key="1">
    <citation type="journal article" date="2019" name="Nat. Ecol. Evol.">
        <title>Megaphylogeny resolves global patterns of mushroom evolution.</title>
        <authorList>
            <person name="Varga T."/>
            <person name="Krizsan K."/>
            <person name="Foldi C."/>
            <person name="Dima B."/>
            <person name="Sanchez-Garcia M."/>
            <person name="Sanchez-Ramirez S."/>
            <person name="Szollosi G.J."/>
            <person name="Szarkandi J.G."/>
            <person name="Papp V."/>
            <person name="Albert L."/>
            <person name="Andreopoulos W."/>
            <person name="Angelini C."/>
            <person name="Antonin V."/>
            <person name="Barry K.W."/>
            <person name="Bougher N.L."/>
            <person name="Buchanan P."/>
            <person name="Buyck B."/>
            <person name="Bense V."/>
            <person name="Catcheside P."/>
            <person name="Chovatia M."/>
            <person name="Cooper J."/>
            <person name="Damon W."/>
            <person name="Desjardin D."/>
            <person name="Finy P."/>
            <person name="Geml J."/>
            <person name="Haridas S."/>
            <person name="Hughes K."/>
            <person name="Justo A."/>
            <person name="Karasinski D."/>
            <person name="Kautmanova I."/>
            <person name="Kiss B."/>
            <person name="Kocsube S."/>
            <person name="Kotiranta H."/>
            <person name="LaButti K.M."/>
            <person name="Lechner B.E."/>
            <person name="Liimatainen K."/>
            <person name="Lipzen A."/>
            <person name="Lukacs Z."/>
            <person name="Mihaltcheva S."/>
            <person name="Morgado L.N."/>
            <person name="Niskanen T."/>
            <person name="Noordeloos M.E."/>
            <person name="Ohm R.A."/>
            <person name="Ortiz-Santana B."/>
            <person name="Ovrebo C."/>
            <person name="Racz N."/>
            <person name="Riley R."/>
            <person name="Savchenko A."/>
            <person name="Shiryaev A."/>
            <person name="Soop K."/>
            <person name="Spirin V."/>
            <person name="Szebenyi C."/>
            <person name="Tomsovsky M."/>
            <person name="Tulloss R.E."/>
            <person name="Uehling J."/>
            <person name="Grigoriev I.V."/>
            <person name="Vagvolgyi C."/>
            <person name="Papp T."/>
            <person name="Martin F.M."/>
            <person name="Miettinen O."/>
            <person name="Hibbett D.S."/>
            <person name="Nagy L.G."/>
        </authorList>
    </citation>
    <scope>NUCLEOTIDE SEQUENCE [LARGE SCALE GENOMIC DNA]</scope>
    <source>
        <strain evidence="1 2">NL-1719</strain>
    </source>
</reference>
<evidence type="ECO:0000313" key="2">
    <source>
        <dbReference type="Proteomes" id="UP000308600"/>
    </source>
</evidence>
<keyword evidence="2" id="KW-1185">Reference proteome</keyword>
<gene>
    <name evidence="1" type="ORF">BDN72DRAFT_498013</name>
</gene>